<sequence length="193" mass="20587">MKPMAKLSNSLMLVILLGTTSSLAGALGAALMFITVAGAYGFCMAPLRCRTSGARALLASLLLAATLTSCAEIFAQRWFLPWHQAFGLYAGLIGLQCVVLEHHGFFRQTLTERLRLSAGFGVLMLILAGLRELAGRGTLGHGLFEHWQGLVLFSAGLHLATVVPGALISLGLLLAARQAWTGSNSIFKETHRP</sequence>
<gene>
    <name evidence="9" type="primary">rsxE</name>
    <name evidence="9" type="ORF">PS925_04068</name>
</gene>
<evidence type="ECO:0000256" key="1">
    <source>
        <dbReference type="ARBA" id="ARBA00004127"/>
    </source>
</evidence>
<feature type="transmembrane region" description="Helical" evidence="8">
    <location>
        <begin position="113"/>
        <end position="130"/>
    </location>
</feature>
<evidence type="ECO:0000313" key="9">
    <source>
        <dbReference type="EMBL" id="VVQ15786.1"/>
    </source>
</evidence>
<evidence type="ECO:0000256" key="7">
    <source>
        <dbReference type="ARBA" id="ARBA00023136"/>
    </source>
</evidence>
<proteinExistence type="predicted"/>
<dbReference type="EMBL" id="CABVJG010000012">
    <property type="protein sequence ID" value="VVQ15786.1"/>
    <property type="molecule type" value="Genomic_DNA"/>
</dbReference>
<evidence type="ECO:0000256" key="8">
    <source>
        <dbReference type="SAM" id="Phobius"/>
    </source>
</evidence>
<dbReference type="GO" id="GO:0005886">
    <property type="term" value="C:plasma membrane"/>
    <property type="evidence" value="ECO:0007669"/>
    <property type="project" value="TreeGrafter"/>
</dbReference>
<name>A0A5E7V0F1_PSEFL</name>
<dbReference type="GO" id="GO:0012505">
    <property type="term" value="C:endomembrane system"/>
    <property type="evidence" value="ECO:0007669"/>
    <property type="project" value="UniProtKB-SubCell"/>
</dbReference>
<keyword evidence="4 8" id="KW-0812">Transmembrane</keyword>
<evidence type="ECO:0000256" key="2">
    <source>
        <dbReference type="ARBA" id="ARBA00022448"/>
    </source>
</evidence>
<feature type="transmembrane region" description="Helical" evidence="8">
    <location>
        <begin position="54"/>
        <end position="75"/>
    </location>
</feature>
<dbReference type="PANTHER" id="PTHR30586">
    <property type="entry name" value="ELECTRON TRANSPORT COMPLEX PROTEIN RNFE"/>
    <property type="match status" value="1"/>
</dbReference>
<evidence type="ECO:0000256" key="5">
    <source>
        <dbReference type="ARBA" id="ARBA00022967"/>
    </source>
</evidence>
<evidence type="ECO:0000313" key="10">
    <source>
        <dbReference type="Proteomes" id="UP000412311"/>
    </source>
</evidence>
<keyword evidence="2" id="KW-0813">Transport</keyword>
<keyword evidence="5" id="KW-1278">Translocase</keyword>
<feature type="transmembrane region" description="Helical" evidence="8">
    <location>
        <begin position="150"/>
        <end position="175"/>
    </location>
</feature>
<organism evidence="9 10">
    <name type="scientific">Pseudomonas fluorescens</name>
    <dbReference type="NCBI Taxonomy" id="294"/>
    <lineage>
        <taxon>Bacteria</taxon>
        <taxon>Pseudomonadati</taxon>
        <taxon>Pseudomonadota</taxon>
        <taxon>Gammaproteobacteria</taxon>
        <taxon>Pseudomonadales</taxon>
        <taxon>Pseudomonadaceae</taxon>
        <taxon>Pseudomonas</taxon>
    </lineage>
</organism>
<dbReference type="InterPro" id="IPR003667">
    <property type="entry name" value="NqrDE/RnfAE"/>
</dbReference>
<dbReference type="Pfam" id="PF02508">
    <property type="entry name" value="Rnf-Nqr"/>
    <property type="match status" value="1"/>
</dbReference>
<evidence type="ECO:0000256" key="3">
    <source>
        <dbReference type="ARBA" id="ARBA00022519"/>
    </source>
</evidence>
<dbReference type="AlphaFoldDB" id="A0A5E7V0F1"/>
<keyword evidence="3" id="KW-0997">Cell inner membrane</keyword>
<keyword evidence="6 8" id="KW-1133">Transmembrane helix</keyword>
<dbReference type="Proteomes" id="UP000412311">
    <property type="component" value="Unassembled WGS sequence"/>
</dbReference>
<dbReference type="PANTHER" id="PTHR30586:SF0">
    <property type="entry name" value="ION-TRANSLOCATING OXIDOREDUCTASE COMPLEX SUBUNIT E"/>
    <property type="match status" value="1"/>
</dbReference>
<keyword evidence="7 8" id="KW-0472">Membrane</keyword>
<dbReference type="PIRSF" id="PIRSF006102">
    <property type="entry name" value="NQR_DE"/>
    <property type="match status" value="1"/>
</dbReference>
<protein>
    <submittedName>
        <fullName evidence="9">Electron transport complex subunit RsxE</fullName>
    </submittedName>
</protein>
<feature type="transmembrane region" description="Helical" evidence="8">
    <location>
        <begin position="12"/>
        <end position="42"/>
    </location>
</feature>
<accession>A0A5E7V0F1</accession>
<reference evidence="9 10" key="1">
    <citation type="submission" date="2019-09" db="EMBL/GenBank/DDBJ databases">
        <authorList>
            <person name="Chandra G."/>
            <person name="Truman W A."/>
        </authorList>
    </citation>
    <scope>NUCLEOTIDE SEQUENCE [LARGE SCALE GENOMIC DNA]</scope>
    <source>
        <strain evidence="9">PS925</strain>
    </source>
</reference>
<evidence type="ECO:0000256" key="6">
    <source>
        <dbReference type="ARBA" id="ARBA00022989"/>
    </source>
</evidence>
<comment type="subcellular location">
    <subcellularLocation>
        <location evidence="1">Endomembrane system</location>
        <topology evidence="1">Multi-pass membrane protein</topology>
    </subcellularLocation>
</comment>
<dbReference type="RefSeq" id="WP_150794595.1">
    <property type="nucleotide sequence ID" value="NZ_CABVJG010000012.1"/>
</dbReference>
<evidence type="ECO:0000256" key="4">
    <source>
        <dbReference type="ARBA" id="ARBA00022692"/>
    </source>
</evidence>
<feature type="transmembrane region" description="Helical" evidence="8">
    <location>
        <begin position="81"/>
        <end position="101"/>
    </location>
</feature>
<keyword evidence="3" id="KW-1003">Cell membrane</keyword>